<dbReference type="AlphaFoldDB" id="A0A235B565"/>
<evidence type="ECO:0000259" key="3">
    <source>
        <dbReference type="Pfam" id="PF13115"/>
    </source>
</evidence>
<comment type="caution">
    <text evidence="4">The sequence shown here is derived from an EMBL/GenBank/DDBJ whole genome shotgun (WGS) entry which is preliminary data.</text>
</comment>
<proteinExistence type="predicted"/>
<dbReference type="EMBL" id="NOWF01000006">
    <property type="protein sequence ID" value="OYD07448.1"/>
    <property type="molecule type" value="Genomic_DNA"/>
</dbReference>
<name>A0A235B565_9BACL</name>
<protein>
    <recommendedName>
        <fullName evidence="3">YtkA-like domain-containing protein</fullName>
    </recommendedName>
</protein>
<feature type="domain" description="YtkA-like" evidence="3">
    <location>
        <begin position="52"/>
        <end position="129"/>
    </location>
</feature>
<accession>A0A235B565</accession>
<dbReference type="PROSITE" id="PS51257">
    <property type="entry name" value="PROKAR_LIPOPROTEIN"/>
    <property type="match status" value="1"/>
</dbReference>
<keyword evidence="2" id="KW-0732">Signal</keyword>
<gene>
    <name evidence="4" type="ORF">CHM34_11130</name>
</gene>
<feature type="signal peptide" evidence="2">
    <location>
        <begin position="1"/>
        <end position="25"/>
    </location>
</feature>
<dbReference type="OrthoDB" id="2679563at2"/>
<feature type="chain" id="PRO_5038491958" description="YtkA-like domain-containing protein" evidence="2">
    <location>
        <begin position="26"/>
        <end position="147"/>
    </location>
</feature>
<feature type="region of interest" description="Disordered" evidence="1">
    <location>
        <begin position="27"/>
        <end position="52"/>
    </location>
</feature>
<sequence>MAWSMKKRLFSLLLAAGLISLTACGAAQDSSRNEADPETHQQSEESQAVPEVKMKVEPEEVTAGQTVEIRAVITQNGKPVNDADSVSFEIWKVGSRDEGEKIDAERTGDGAYSIEKTFQDPGDYKVMYHVTARGNHVMKDQGLSVHP</sequence>
<evidence type="ECO:0000256" key="2">
    <source>
        <dbReference type="SAM" id="SignalP"/>
    </source>
</evidence>
<dbReference type="InterPro" id="IPR032693">
    <property type="entry name" value="YtkA-like_dom"/>
</dbReference>
<dbReference type="Pfam" id="PF13115">
    <property type="entry name" value="YtkA"/>
    <property type="match status" value="1"/>
</dbReference>
<reference evidence="4 5" key="1">
    <citation type="submission" date="2017-07" db="EMBL/GenBank/DDBJ databases">
        <title>The genome sequence of Paludifilum halophilum highlights mechanisms for microbial adaptation to high salt environemnts.</title>
        <authorList>
            <person name="Belbahri L."/>
        </authorList>
    </citation>
    <scope>NUCLEOTIDE SEQUENCE [LARGE SCALE GENOMIC DNA]</scope>
    <source>
        <strain evidence="4 5">DSM 102817</strain>
    </source>
</reference>
<dbReference type="Proteomes" id="UP000215459">
    <property type="component" value="Unassembled WGS sequence"/>
</dbReference>
<dbReference type="RefSeq" id="WP_094264685.1">
    <property type="nucleotide sequence ID" value="NZ_NOWF01000006.1"/>
</dbReference>
<feature type="compositionally biased region" description="Basic and acidic residues" evidence="1">
    <location>
        <begin position="31"/>
        <end position="43"/>
    </location>
</feature>
<evidence type="ECO:0000313" key="4">
    <source>
        <dbReference type="EMBL" id="OYD07448.1"/>
    </source>
</evidence>
<keyword evidence="5" id="KW-1185">Reference proteome</keyword>
<evidence type="ECO:0000313" key="5">
    <source>
        <dbReference type="Proteomes" id="UP000215459"/>
    </source>
</evidence>
<organism evidence="4 5">
    <name type="scientific">Paludifilum halophilum</name>
    <dbReference type="NCBI Taxonomy" id="1642702"/>
    <lineage>
        <taxon>Bacteria</taxon>
        <taxon>Bacillati</taxon>
        <taxon>Bacillota</taxon>
        <taxon>Bacilli</taxon>
        <taxon>Bacillales</taxon>
        <taxon>Thermoactinomycetaceae</taxon>
        <taxon>Paludifilum</taxon>
    </lineage>
</organism>
<evidence type="ECO:0000256" key="1">
    <source>
        <dbReference type="SAM" id="MobiDB-lite"/>
    </source>
</evidence>